<proteinExistence type="predicted"/>
<dbReference type="InterPro" id="IPR036390">
    <property type="entry name" value="WH_DNA-bd_sf"/>
</dbReference>
<dbReference type="CDD" id="cd00038">
    <property type="entry name" value="CAP_ED"/>
    <property type="match status" value="1"/>
</dbReference>
<dbReference type="RefSeq" id="WP_262684713.1">
    <property type="nucleotide sequence ID" value="NZ_JAOQIO010000050.1"/>
</dbReference>
<dbReference type="InterPro" id="IPR014710">
    <property type="entry name" value="RmlC-like_jellyroll"/>
</dbReference>
<keyword evidence="1" id="KW-0010">Activator</keyword>
<keyword evidence="4" id="KW-1185">Reference proteome</keyword>
<dbReference type="PANTHER" id="PTHR24567:SF74">
    <property type="entry name" value="HTH-TYPE TRANSCRIPTIONAL REGULATOR ARCR"/>
    <property type="match status" value="1"/>
</dbReference>
<dbReference type="PANTHER" id="PTHR24567">
    <property type="entry name" value="CRP FAMILY TRANSCRIPTIONAL REGULATORY PROTEIN"/>
    <property type="match status" value="1"/>
</dbReference>
<dbReference type="InterPro" id="IPR050397">
    <property type="entry name" value="Env_Response_Regulators"/>
</dbReference>
<evidence type="ECO:0000256" key="1">
    <source>
        <dbReference type="ARBA" id="ARBA00023159"/>
    </source>
</evidence>
<dbReference type="EMBL" id="JAOQIO010000050">
    <property type="protein sequence ID" value="MCU6793440.1"/>
    <property type="molecule type" value="Genomic_DNA"/>
</dbReference>
<gene>
    <name evidence="3" type="ORF">OB236_15135</name>
</gene>
<dbReference type="InterPro" id="IPR018490">
    <property type="entry name" value="cNMP-bd_dom_sf"/>
</dbReference>
<dbReference type="Gene3D" id="2.60.120.10">
    <property type="entry name" value="Jelly Rolls"/>
    <property type="match status" value="1"/>
</dbReference>
<dbReference type="InterPro" id="IPR036388">
    <property type="entry name" value="WH-like_DNA-bd_sf"/>
</dbReference>
<evidence type="ECO:0000259" key="2">
    <source>
        <dbReference type="PROSITE" id="PS50042"/>
    </source>
</evidence>
<dbReference type="SMART" id="SM00100">
    <property type="entry name" value="cNMP"/>
    <property type="match status" value="1"/>
</dbReference>
<accession>A0ABT2UFM9</accession>
<evidence type="ECO:0000313" key="3">
    <source>
        <dbReference type="EMBL" id="MCU6793440.1"/>
    </source>
</evidence>
<dbReference type="PROSITE" id="PS00889">
    <property type="entry name" value="CNMP_BINDING_2"/>
    <property type="match status" value="1"/>
</dbReference>
<dbReference type="Proteomes" id="UP001652445">
    <property type="component" value="Unassembled WGS sequence"/>
</dbReference>
<evidence type="ECO:0000313" key="4">
    <source>
        <dbReference type="Proteomes" id="UP001652445"/>
    </source>
</evidence>
<organism evidence="3 4">
    <name type="scientific">Paenibacillus baimaensis</name>
    <dbReference type="NCBI Taxonomy" id="2982185"/>
    <lineage>
        <taxon>Bacteria</taxon>
        <taxon>Bacillati</taxon>
        <taxon>Bacillota</taxon>
        <taxon>Bacilli</taxon>
        <taxon>Bacillales</taxon>
        <taxon>Paenibacillaceae</taxon>
        <taxon>Paenibacillus</taxon>
    </lineage>
</organism>
<dbReference type="SUPFAM" id="SSF51206">
    <property type="entry name" value="cAMP-binding domain-like"/>
    <property type="match status" value="1"/>
</dbReference>
<dbReference type="Pfam" id="PF00027">
    <property type="entry name" value="cNMP_binding"/>
    <property type="match status" value="1"/>
</dbReference>
<dbReference type="InterPro" id="IPR000595">
    <property type="entry name" value="cNMP-bd_dom"/>
</dbReference>
<name>A0ABT2UFM9_9BACL</name>
<protein>
    <submittedName>
        <fullName evidence="3">Crp/Fnr family transcriptional regulator</fullName>
    </submittedName>
</protein>
<dbReference type="SUPFAM" id="SSF46785">
    <property type="entry name" value="Winged helix' DNA-binding domain"/>
    <property type="match status" value="1"/>
</dbReference>
<dbReference type="PROSITE" id="PS50042">
    <property type="entry name" value="CNMP_BINDING_3"/>
    <property type="match status" value="1"/>
</dbReference>
<sequence length="220" mass="24623">MIDFLRKVPLFSSLNNSQLTIISNICSKKSFKANTVLFHEKELGSAFYIVFSGSVKIYTAATSGEEKILSLFKTGDSFGELSLIDGKPRSASAQTLEDSVMIALSAPNFLDMLKSNFDISLCIMQELCNRLRDTNQHVHDLTFLDARSRVIKSLIKLANKNGIRSGSVVTIKMMLNYDEVSQMAGVQKPILMQVIRDFQERQILTFLGNEMKLDLAKLRG</sequence>
<dbReference type="Gene3D" id="1.10.10.10">
    <property type="entry name" value="Winged helix-like DNA-binding domain superfamily/Winged helix DNA-binding domain"/>
    <property type="match status" value="1"/>
</dbReference>
<dbReference type="InterPro" id="IPR018488">
    <property type="entry name" value="cNMP-bd_CS"/>
</dbReference>
<comment type="caution">
    <text evidence="3">The sequence shown here is derived from an EMBL/GenBank/DDBJ whole genome shotgun (WGS) entry which is preliminary data.</text>
</comment>
<feature type="domain" description="Cyclic nucleotide-binding" evidence="2">
    <location>
        <begin position="10"/>
        <end position="130"/>
    </location>
</feature>
<reference evidence="3 4" key="1">
    <citation type="submission" date="2022-09" db="EMBL/GenBank/DDBJ databases">
        <authorList>
            <person name="Han X.L."/>
            <person name="Wang Q."/>
            <person name="Lu T."/>
        </authorList>
    </citation>
    <scope>NUCLEOTIDE SEQUENCE [LARGE SCALE GENOMIC DNA]</scope>
    <source>
        <strain evidence="3 4">WQ 127069</strain>
    </source>
</reference>